<dbReference type="InterPro" id="IPR050833">
    <property type="entry name" value="Poly_Biosynth_Transport"/>
</dbReference>
<proteinExistence type="inferred from homology"/>
<feature type="transmembrane region" description="Helical" evidence="7">
    <location>
        <begin position="301"/>
        <end position="321"/>
    </location>
</feature>
<evidence type="ECO:0000256" key="1">
    <source>
        <dbReference type="ARBA" id="ARBA00004651"/>
    </source>
</evidence>
<feature type="transmembrane region" description="Helical" evidence="7">
    <location>
        <begin position="91"/>
        <end position="114"/>
    </location>
</feature>
<dbReference type="Pfam" id="PF13440">
    <property type="entry name" value="Polysacc_synt_3"/>
    <property type="match status" value="1"/>
</dbReference>
<dbReference type="AlphaFoldDB" id="A0A562KQE8"/>
<gene>
    <name evidence="8" type="ORF">IQ35_00256</name>
</gene>
<feature type="transmembrane region" description="Helical" evidence="7">
    <location>
        <begin position="184"/>
        <end position="206"/>
    </location>
</feature>
<feature type="transmembrane region" description="Helical" evidence="7">
    <location>
        <begin position="452"/>
        <end position="478"/>
    </location>
</feature>
<evidence type="ECO:0000256" key="7">
    <source>
        <dbReference type="SAM" id="Phobius"/>
    </source>
</evidence>
<keyword evidence="4 7" id="KW-0812">Transmembrane</keyword>
<evidence type="ECO:0000256" key="3">
    <source>
        <dbReference type="ARBA" id="ARBA00022475"/>
    </source>
</evidence>
<dbReference type="PANTHER" id="PTHR30250">
    <property type="entry name" value="PST FAMILY PREDICTED COLANIC ACID TRANSPORTER"/>
    <property type="match status" value="1"/>
</dbReference>
<evidence type="ECO:0000256" key="2">
    <source>
        <dbReference type="ARBA" id="ARBA00007430"/>
    </source>
</evidence>
<feature type="transmembrane region" description="Helical" evidence="7">
    <location>
        <begin position="126"/>
        <end position="145"/>
    </location>
</feature>
<evidence type="ECO:0000256" key="4">
    <source>
        <dbReference type="ARBA" id="ARBA00022692"/>
    </source>
</evidence>
<feature type="transmembrane region" description="Helical" evidence="7">
    <location>
        <begin position="53"/>
        <end position="79"/>
    </location>
</feature>
<organism evidence="8 9">
    <name type="scientific">Sphingobium wenxiniae (strain DSM 21828 / CGMCC 1.7748 / JZ-1)</name>
    <dbReference type="NCBI Taxonomy" id="595605"/>
    <lineage>
        <taxon>Bacteria</taxon>
        <taxon>Pseudomonadati</taxon>
        <taxon>Pseudomonadota</taxon>
        <taxon>Alphaproteobacteria</taxon>
        <taxon>Sphingomonadales</taxon>
        <taxon>Sphingomonadaceae</taxon>
        <taxon>Sphingobium</taxon>
    </lineage>
</organism>
<dbReference type="PANTHER" id="PTHR30250:SF10">
    <property type="entry name" value="LIPOPOLYSACCHARIDE BIOSYNTHESIS PROTEIN WZXC"/>
    <property type="match status" value="1"/>
</dbReference>
<comment type="caution">
    <text evidence="8">The sequence shown here is derived from an EMBL/GenBank/DDBJ whole genome shotgun (WGS) entry which is preliminary data.</text>
</comment>
<feature type="transmembrane region" description="Helical" evidence="7">
    <location>
        <begin position="22"/>
        <end position="47"/>
    </location>
</feature>
<feature type="transmembrane region" description="Helical" evidence="7">
    <location>
        <begin position="388"/>
        <end position="409"/>
    </location>
</feature>
<keyword evidence="3" id="KW-1003">Cell membrane</keyword>
<protein>
    <submittedName>
        <fullName evidence="8">O-antigen/teichoic acid export membrane protein</fullName>
    </submittedName>
</protein>
<dbReference type="EMBL" id="VLKK01000001">
    <property type="protein sequence ID" value="TWH97659.1"/>
    <property type="molecule type" value="Genomic_DNA"/>
</dbReference>
<evidence type="ECO:0000256" key="6">
    <source>
        <dbReference type="ARBA" id="ARBA00023136"/>
    </source>
</evidence>
<evidence type="ECO:0000313" key="8">
    <source>
        <dbReference type="EMBL" id="TWH97659.1"/>
    </source>
</evidence>
<sequence length="496" mass="53395">MHDFNDANAQDRHFGTRIRQAIFWRSGSQIASQVVSWASTLIVVRLLEPADYGLFAMTAVFMNFLSFMNGYGLVSALVQSPTLDNRRLRQAFGLMLVLNVGLAFAQFILAGFAADYYGQPMVAKLLRVQALIYLATPFISLPEVLIGRSLDFKRPALVNILTAMVTAIVALTGALLGWGIWTLVFAPLVGFWVKGVGNMIATRFFVMPSFDFRGTGSMIAFGASLLGSQLLIMVQSQSDILIGGRMLSPHELGLYAEALFLTQIFVSRFIPPLNDVAFPAYARMQTDKALLARSFCKAVRLILLIACPLYLGMAVVAPPLVETLFGRKWLEMAPLVSILAASMPLYALQVLFSPALNAIGLPRLTMRTAAVGALLMPLAFLIGARFGIMGLAFAWAGGIALLTVATIRIAAPVMGLRITDLLRAISPSLCASIPMASLVFALSLALPAMPAFARLGVLVTAGIIAYGFALVIGSRSLLMELLAMVRGRPVEAPIGS</sequence>
<feature type="transmembrane region" description="Helical" evidence="7">
    <location>
        <begin position="333"/>
        <end position="352"/>
    </location>
</feature>
<dbReference type="GO" id="GO:0005886">
    <property type="term" value="C:plasma membrane"/>
    <property type="evidence" value="ECO:0007669"/>
    <property type="project" value="UniProtKB-SubCell"/>
</dbReference>
<keyword evidence="6 7" id="KW-0472">Membrane</keyword>
<reference evidence="8 9" key="1">
    <citation type="journal article" date="2015" name="Stand. Genomic Sci.">
        <title>Genomic Encyclopedia of Bacterial and Archaeal Type Strains, Phase III: the genomes of soil and plant-associated and newly described type strains.</title>
        <authorList>
            <person name="Whitman W.B."/>
            <person name="Woyke T."/>
            <person name="Klenk H.P."/>
            <person name="Zhou Y."/>
            <person name="Lilburn T.G."/>
            <person name="Beck B.J."/>
            <person name="De Vos P."/>
            <person name="Vandamme P."/>
            <person name="Eisen J.A."/>
            <person name="Garrity G."/>
            <person name="Hugenholtz P."/>
            <person name="Kyrpides N.C."/>
        </authorList>
    </citation>
    <scope>NUCLEOTIDE SEQUENCE [LARGE SCALE GENOMIC DNA]</scope>
    <source>
        <strain evidence="8 9">CGMCC 1.7748</strain>
    </source>
</reference>
<dbReference type="Proteomes" id="UP000316624">
    <property type="component" value="Unassembled WGS sequence"/>
</dbReference>
<name>A0A562KQE8_SPHWJ</name>
<keyword evidence="9" id="KW-1185">Reference proteome</keyword>
<keyword evidence="5 7" id="KW-1133">Transmembrane helix</keyword>
<comment type="similarity">
    <text evidence="2">Belongs to the polysaccharide synthase family.</text>
</comment>
<evidence type="ECO:0000256" key="5">
    <source>
        <dbReference type="ARBA" id="ARBA00022989"/>
    </source>
</evidence>
<dbReference type="CDD" id="cd13127">
    <property type="entry name" value="MATE_tuaB_like"/>
    <property type="match status" value="1"/>
</dbReference>
<feature type="transmembrane region" description="Helical" evidence="7">
    <location>
        <begin position="364"/>
        <end position="382"/>
    </location>
</feature>
<feature type="transmembrane region" description="Helical" evidence="7">
    <location>
        <begin position="157"/>
        <end position="178"/>
    </location>
</feature>
<accession>A0A562KQE8</accession>
<feature type="transmembrane region" description="Helical" evidence="7">
    <location>
        <begin position="421"/>
        <end position="446"/>
    </location>
</feature>
<evidence type="ECO:0000313" key="9">
    <source>
        <dbReference type="Proteomes" id="UP000316624"/>
    </source>
</evidence>
<comment type="subcellular location">
    <subcellularLocation>
        <location evidence="1">Cell membrane</location>
        <topology evidence="1">Multi-pass membrane protein</topology>
    </subcellularLocation>
</comment>
<dbReference type="RefSeq" id="WP_021246395.1">
    <property type="nucleotide sequence ID" value="NZ_JACIIY010000001.1"/>
</dbReference>